<evidence type="ECO:0000313" key="2">
    <source>
        <dbReference type="EMBL" id="KAE9267514.1"/>
    </source>
</evidence>
<comment type="caution">
    <text evidence="2">The sequence shown here is derived from an EMBL/GenBank/DDBJ whole genome shotgun (WGS) entry which is preliminary data.</text>
</comment>
<feature type="compositionally biased region" description="Basic residues" evidence="1">
    <location>
        <begin position="499"/>
        <end position="508"/>
    </location>
</feature>
<sequence length="508" mass="57113">MLQGVWNPVQVKQLTETLTADWDNVACREWTDEETDMRRLAEEPAMANCDSKILAWTALENDTLVNYMAGKLDLPHPPNFIKEIMIAEHRAMLEDFHEKYLNVTLTAKLPPSVRLPKQVPHADLFKELFQANTCRRFGTAMMRVLQEDVKRLDYDGTHTLHLVFYSRHAADRWVLKTLRFQKAVITMQDTARKPGEAREGTYNAAQLGLQYAVRVYGAQTIGLVTLVRAFKRIAGACLLDVEYARARKTEIYDNRYHTVRFAHPGCPTELADVTRVLLDDMQLTIHHFQNQLRRPCGRCYSPRHGRKKCAVSEARLEEARSRYSRRFDGSVETAQSGPRSDYYVDSAAKLVELLTSMQEDAVMQEPKSLLRHPNGGAQVTLMSAGVEPATTAEPVHTEALHKTSANGIAAPKADVEVDAAGYTVHRSKSAKRAAKKDKTVTRSVPPETESAQTREQETKRRVPRAAQDKGKDRLAAHTTPVVDQTKAGRTTADKDVTAVKRKGKPTKS</sequence>
<dbReference type="AlphaFoldDB" id="A0A6A4B5Q3"/>
<dbReference type="EMBL" id="QXFT01006960">
    <property type="protein sequence ID" value="KAE9267514.1"/>
    <property type="molecule type" value="Genomic_DNA"/>
</dbReference>
<dbReference type="Proteomes" id="UP000434957">
    <property type="component" value="Unassembled WGS sequence"/>
</dbReference>
<name>A0A6A4B5Q3_9STRA</name>
<evidence type="ECO:0000313" key="3">
    <source>
        <dbReference type="Proteomes" id="UP000434957"/>
    </source>
</evidence>
<accession>A0A6A4B5Q3</accession>
<keyword evidence="3" id="KW-1185">Reference proteome</keyword>
<organism evidence="2 3">
    <name type="scientific">Phytophthora rubi</name>
    <dbReference type="NCBI Taxonomy" id="129364"/>
    <lineage>
        <taxon>Eukaryota</taxon>
        <taxon>Sar</taxon>
        <taxon>Stramenopiles</taxon>
        <taxon>Oomycota</taxon>
        <taxon>Peronosporomycetes</taxon>
        <taxon>Peronosporales</taxon>
        <taxon>Peronosporaceae</taxon>
        <taxon>Phytophthora</taxon>
    </lineage>
</organism>
<reference evidence="2 3" key="1">
    <citation type="submission" date="2018-08" db="EMBL/GenBank/DDBJ databases">
        <title>Genomic investigation of the strawberry pathogen Phytophthora fragariae indicates pathogenicity is determined by transcriptional variation in three key races.</title>
        <authorList>
            <person name="Adams T.M."/>
            <person name="Armitage A.D."/>
            <person name="Sobczyk M.K."/>
            <person name="Bates H.J."/>
            <person name="Dunwell J.M."/>
            <person name="Nellist C.F."/>
            <person name="Harrison R.J."/>
        </authorList>
    </citation>
    <scope>NUCLEOTIDE SEQUENCE [LARGE SCALE GENOMIC DNA]</scope>
    <source>
        <strain evidence="2 3">SCRP333</strain>
    </source>
</reference>
<feature type="non-terminal residue" evidence="2">
    <location>
        <position position="508"/>
    </location>
</feature>
<feature type="compositionally biased region" description="Basic and acidic residues" evidence="1">
    <location>
        <begin position="452"/>
        <end position="475"/>
    </location>
</feature>
<protein>
    <submittedName>
        <fullName evidence="2">Uncharacterized protein</fullName>
    </submittedName>
</protein>
<gene>
    <name evidence="2" type="ORF">PR003_g31748</name>
</gene>
<evidence type="ECO:0000256" key="1">
    <source>
        <dbReference type="SAM" id="MobiDB-lite"/>
    </source>
</evidence>
<feature type="compositionally biased region" description="Basic residues" evidence="1">
    <location>
        <begin position="425"/>
        <end position="435"/>
    </location>
</feature>
<feature type="region of interest" description="Disordered" evidence="1">
    <location>
        <begin position="424"/>
        <end position="508"/>
    </location>
</feature>
<proteinExistence type="predicted"/>